<reference evidence="1 2" key="1">
    <citation type="journal article" date="2014" name="Am. J. Bot.">
        <title>Genome assembly and annotation for red clover (Trifolium pratense; Fabaceae).</title>
        <authorList>
            <person name="Istvanek J."/>
            <person name="Jaros M."/>
            <person name="Krenek A."/>
            <person name="Repkova J."/>
        </authorList>
    </citation>
    <scope>NUCLEOTIDE SEQUENCE [LARGE SCALE GENOMIC DNA]</scope>
    <source>
        <strain evidence="2">cv. Tatra</strain>
        <tissue evidence="1">Young leaves</tissue>
    </source>
</reference>
<sequence length="67" mass="7743">SSEDSQAARDTTELLEKLSCYDQKVIQMAKANYFKHLLQRLSTGPDDVKMIMVKMLAEMESTEYRPQ</sequence>
<dbReference type="EMBL" id="ASHM01092783">
    <property type="protein sequence ID" value="PNX64339.1"/>
    <property type="molecule type" value="Genomic_DNA"/>
</dbReference>
<dbReference type="Proteomes" id="UP000236291">
    <property type="component" value="Unassembled WGS sequence"/>
</dbReference>
<dbReference type="PANTHER" id="PTHR45958:SF5">
    <property type="entry name" value="RING-TYPE E3 UBIQUITIN TRANSFERASE"/>
    <property type="match status" value="1"/>
</dbReference>
<reference evidence="1 2" key="2">
    <citation type="journal article" date="2017" name="Front. Plant Sci.">
        <title>Gene Classification and Mining of Molecular Markers Useful in Red Clover (Trifolium pratense) Breeding.</title>
        <authorList>
            <person name="Istvanek J."/>
            <person name="Dluhosova J."/>
            <person name="Dluhos P."/>
            <person name="Patkova L."/>
            <person name="Nedelnik J."/>
            <person name="Repkova J."/>
        </authorList>
    </citation>
    <scope>NUCLEOTIDE SEQUENCE [LARGE SCALE GENOMIC DNA]</scope>
    <source>
        <strain evidence="2">cv. Tatra</strain>
        <tissue evidence="1">Young leaves</tissue>
    </source>
</reference>
<dbReference type="ExpressionAtlas" id="A0A2K3KDL7">
    <property type="expression patterns" value="baseline"/>
</dbReference>
<dbReference type="InterPro" id="IPR052608">
    <property type="entry name" value="U-box_domain_protein"/>
</dbReference>
<accession>A0A2K3KDL7</accession>
<evidence type="ECO:0000313" key="2">
    <source>
        <dbReference type="Proteomes" id="UP000236291"/>
    </source>
</evidence>
<name>A0A2K3KDL7_TRIPR</name>
<comment type="caution">
    <text evidence="1">The sequence shown here is derived from an EMBL/GenBank/DDBJ whole genome shotgun (WGS) entry which is preliminary data.</text>
</comment>
<gene>
    <name evidence="1" type="ORF">L195_g053966</name>
</gene>
<proteinExistence type="predicted"/>
<feature type="non-terminal residue" evidence="1">
    <location>
        <position position="1"/>
    </location>
</feature>
<dbReference type="PANTHER" id="PTHR45958">
    <property type="entry name" value="RING-TYPE E3 UBIQUITIN TRANSFERASE"/>
    <property type="match status" value="1"/>
</dbReference>
<protein>
    <submittedName>
        <fullName evidence="1">U-box domain-containing protein 43-like</fullName>
    </submittedName>
</protein>
<evidence type="ECO:0000313" key="1">
    <source>
        <dbReference type="EMBL" id="PNX64339.1"/>
    </source>
</evidence>
<dbReference type="AlphaFoldDB" id="A0A2K3KDL7"/>
<organism evidence="1 2">
    <name type="scientific">Trifolium pratense</name>
    <name type="common">Red clover</name>
    <dbReference type="NCBI Taxonomy" id="57577"/>
    <lineage>
        <taxon>Eukaryota</taxon>
        <taxon>Viridiplantae</taxon>
        <taxon>Streptophyta</taxon>
        <taxon>Embryophyta</taxon>
        <taxon>Tracheophyta</taxon>
        <taxon>Spermatophyta</taxon>
        <taxon>Magnoliopsida</taxon>
        <taxon>eudicotyledons</taxon>
        <taxon>Gunneridae</taxon>
        <taxon>Pentapetalae</taxon>
        <taxon>rosids</taxon>
        <taxon>fabids</taxon>
        <taxon>Fabales</taxon>
        <taxon>Fabaceae</taxon>
        <taxon>Papilionoideae</taxon>
        <taxon>50 kb inversion clade</taxon>
        <taxon>NPAAA clade</taxon>
        <taxon>Hologalegina</taxon>
        <taxon>IRL clade</taxon>
        <taxon>Trifolieae</taxon>
        <taxon>Trifolium</taxon>
    </lineage>
</organism>